<dbReference type="RefSeq" id="WP_382395953.1">
    <property type="nucleotide sequence ID" value="NZ_JBHUNA010000042.1"/>
</dbReference>
<protein>
    <submittedName>
        <fullName evidence="5">Aminotransferase class I/II-fold pyridoxal phosphate-dependent enzyme</fullName>
    </submittedName>
</protein>
<accession>A0ABW5VCX2</accession>
<dbReference type="Gene3D" id="3.40.640.10">
    <property type="entry name" value="Type I PLP-dependent aspartate aminotransferase-like (Major domain)"/>
    <property type="match status" value="1"/>
</dbReference>
<dbReference type="InterPro" id="IPR004839">
    <property type="entry name" value="Aminotransferase_I/II_large"/>
</dbReference>
<dbReference type="InterPro" id="IPR015424">
    <property type="entry name" value="PyrdxlP-dep_Trfase"/>
</dbReference>
<dbReference type="InterPro" id="IPR015421">
    <property type="entry name" value="PyrdxlP-dep_Trfase_major"/>
</dbReference>
<evidence type="ECO:0000256" key="1">
    <source>
        <dbReference type="ARBA" id="ARBA00001933"/>
    </source>
</evidence>
<comment type="caution">
    <text evidence="5">The sequence shown here is derived from an EMBL/GenBank/DDBJ whole genome shotgun (WGS) entry which is preliminary data.</text>
</comment>
<name>A0ABW5VCX2_9BACI</name>
<evidence type="ECO:0000259" key="4">
    <source>
        <dbReference type="Pfam" id="PF00155"/>
    </source>
</evidence>
<dbReference type="Pfam" id="PF00155">
    <property type="entry name" value="Aminotran_1_2"/>
    <property type="match status" value="1"/>
</dbReference>
<keyword evidence="3" id="KW-0808">Transferase</keyword>
<organism evidence="5 6">
    <name type="scientific">Lentibacillus juripiscarius</name>
    <dbReference type="NCBI Taxonomy" id="257446"/>
    <lineage>
        <taxon>Bacteria</taxon>
        <taxon>Bacillati</taxon>
        <taxon>Bacillota</taxon>
        <taxon>Bacilli</taxon>
        <taxon>Bacillales</taxon>
        <taxon>Bacillaceae</taxon>
        <taxon>Lentibacillus</taxon>
    </lineage>
</organism>
<keyword evidence="6" id="KW-1185">Reference proteome</keyword>
<evidence type="ECO:0000256" key="2">
    <source>
        <dbReference type="ARBA" id="ARBA00011738"/>
    </source>
</evidence>
<sequence length="228" mass="24453">MSSNALQTFLDETIADLKEKGLYNEIDPLEGANGPEITIDGKKLINLSSNNYLGLATDERLKEVAKDAVDSHGVGAGAVRTINGTLDLHLELEKKLAEFKGTEAVISYQSGFNCNMAAISAVMDKNDAILSDALNHASIIDGCRLSKAKIIPFEHSDMDDLREKARKAVESGQYNKIMVITDGVFSMDGDIAKLPQIVGIAEEFDLITYVDDAHGSGVLGKGAGTVKH</sequence>
<dbReference type="PANTHER" id="PTHR13693">
    <property type="entry name" value="CLASS II AMINOTRANSFERASE/8-AMINO-7-OXONONANOATE SYNTHASE"/>
    <property type="match status" value="1"/>
</dbReference>
<dbReference type="SUPFAM" id="SSF53383">
    <property type="entry name" value="PLP-dependent transferases"/>
    <property type="match status" value="1"/>
</dbReference>
<comment type="subunit">
    <text evidence="2">Homodimer.</text>
</comment>
<dbReference type="PANTHER" id="PTHR13693:SF3">
    <property type="entry name" value="LD36009P"/>
    <property type="match status" value="1"/>
</dbReference>
<gene>
    <name evidence="5" type="ORF">ACFSUO_15900</name>
</gene>
<evidence type="ECO:0000256" key="3">
    <source>
        <dbReference type="ARBA" id="ARBA00022679"/>
    </source>
</evidence>
<dbReference type="EMBL" id="JBHUNA010000042">
    <property type="protein sequence ID" value="MFD2762439.1"/>
    <property type="molecule type" value="Genomic_DNA"/>
</dbReference>
<feature type="domain" description="Aminotransferase class I/classII large" evidence="4">
    <location>
        <begin position="43"/>
        <end position="221"/>
    </location>
</feature>
<evidence type="ECO:0000313" key="6">
    <source>
        <dbReference type="Proteomes" id="UP001597502"/>
    </source>
</evidence>
<comment type="cofactor">
    <cofactor evidence="1">
        <name>pyridoxal 5'-phosphate</name>
        <dbReference type="ChEBI" id="CHEBI:597326"/>
    </cofactor>
</comment>
<dbReference type="InterPro" id="IPR050087">
    <property type="entry name" value="AON_synthase_class-II"/>
</dbReference>
<dbReference type="Proteomes" id="UP001597502">
    <property type="component" value="Unassembled WGS sequence"/>
</dbReference>
<feature type="non-terminal residue" evidence="5">
    <location>
        <position position="228"/>
    </location>
</feature>
<proteinExistence type="predicted"/>
<dbReference type="GO" id="GO:0008483">
    <property type="term" value="F:transaminase activity"/>
    <property type="evidence" value="ECO:0007669"/>
    <property type="project" value="UniProtKB-KW"/>
</dbReference>
<evidence type="ECO:0000313" key="5">
    <source>
        <dbReference type="EMBL" id="MFD2762439.1"/>
    </source>
</evidence>
<reference evidence="6" key="1">
    <citation type="journal article" date="2019" name="Int. J. Syst. Evol. Microbiol.">
        <title>The Global Catalogue of Microorganisms (GCM) 10K type strain sequencing project: providing services to taxonomists for standard genome sequencing and annotation.</title>
        <authorList>
            <consortium name="The Broad Institute Genomics Platform"/>
            <consortium name="The Broad Institute Genome Sequencing Center for Infectious Disease"/>
            <person name="Wu L."/>
            <person name="Ma J."/>
        </authorList>
    </citation>
    <scope>NUCLEOTIDE SEQUENCE [LARGE SCALE GENOMIC DNA]</scope>
    <source>
        <strain evidence="6">TISTR 1535</strain>
    </source>
</reference>
<keyword evidence="5" id="KW-0032">Aminotransferase</keyword>